<reference evidence="5" key="1">
    <citation type="submission" date="2021-01" db="EMBL/GenBank/DDBJ databases">
        <authorList>
            <person name="Bezrukov I."/>
        </authorList>
    </citation>
    <scope>NUCLEOTIDE SEQUENCE</scope>
</reference>
<dbReference type="EMBL" id="LR999451">
    <property type="protein sequence ID" value="CAE5958426.1"/>
    <property type="molecule type" value="Genomic_DNA"/>
</dbReference>
<gene>
    <name evidence="5" type="ORF">AARE701A_LOCUS2024</name>
</gene>
<proteinExistence type="inferred from homology"/>
<dbReference type="SUPFAM" id="SSF48452">
    <property type="entry name" value="TPR-like"/>
    <property type="match status" value="1"/>
</dbReference>
<dbReference type="Gene3D" id="1.25.40.10">
    <property type="entry name" value="Tetratricopeptide repeat domain"/>
    <property type="match status" value="1"/>
</dbReference>
<comment type="similarity">
    <text evidence="1">Belongs to the TTC38 family.</text>
</comment>
<dbReference type="CDD" id="cd05804">
    <property type="entry name" value="StaR_like"/>
    <property type="match status" value="1"/>
</dbReference>
<keyword evidence="6" id="KW-1185">Reference proteome</keyword>
<dbReference type="Proteomes" id="UP000682877">
    <property type="component" value="Chromosome 1"/>
</dbReference>
<dbReference type="InterPro" id="IPR033891">
    <property type="entry name" value="TTC38"/>
</dbReference>
<dbReference type="PANTHER" id="PTHR16263:SF4">
    <property type="entry name" value="TETRATRICOPEPTIDE REPEAT PROTEIN 38"/>
    <property type="match status" value="1"/>
</dbReference>
<dbReference type="InterPro" id="IPR011990">
    <property type="entry name" value="TPR-like_helical_dom_sf"/>
</dbReference>
<keyword evidence="3" id="KW-0677">Repeat</keyword>
<dbReference type="PANTHER" id="PTHR16263">
    <property type="entry name" value="TETRATRICOPEPTIDE REPEAT PROTEIN 38"/>
    <property type="match status" value="1"/>
</dbReference>
<protein>
    <recommendedName>
        <fullName evidence="2">Tetratricopeptide repeat protein 38</fullName>
    </recommendedName>
</protein>
<evidence type="ECO:0000313" key="5">
    <source>
        <dbReference type="EMBL" id="CAE5958426.1"/>
    </source>
</evidence>
<organism evidence="5 6">
    <name type="scientific">Arabidopsis arenosa</name>
    <name type="common">Sand rock-cress</name>
    <name type="synonym">Cardaminopsis arenosa</name>
    <dbReference type="NCBI Taxonomy" id="38785"/>
    <lineage>
        <taxon>Eukaryota</taxon>
        <taxon>Viridiplantae</taxon>
        <taxon>Streptophyta</taxon>
        <taxon>Embryophyta</taxon>
        <taxon>Tracheophyta</taxon>
        <taxon>Spermatophyta</taxon>
        <taxon>Magnoliopsida</taxon>
        <taxon>eudicotyledons</taxon>
        <taxon>Gunneridae</taxon>
        <taxon>Pentapetalae</taxon>
        <taxon>rosids</taxon>
        <taxon>malvids</taxon>
        <taxon>Brassicales</taxon>
        <taxon>Brassicaceae</taxon>
        <taxon>Camelineae</taxon>
        <taxon>Arabidopsis</taxon>
    </lineage>
</organism>
<dbReference type="AlphaFoldDB" id="A0A8S1ZF68"/>
<accession>A0A8S1ZF68</accession>
<evidence type="ECO:0000256" key="4">
    <source>
        <dbReference type="ARBA" id="ARBA00022803"/>
    </source>
</evidence>
<evidence type="ECO:0000313" key="6">
    <source>
        <dbReference type="Proteomes" id="UP000682877"/>
    </source>
</evidence>
<keyword evidence="4" id="KW-0802">TPR repeat</keyword>
<sequence length="501" mass="57020">MKASCCVSVVTQDVSMSLKCMKEDEYQINETRTGSRFVYWGYEVNTSSDDCIASINSYSHQVLGYGREKKVILEAPLYDKDCVLGNILAAHYLSSFDFAKASSYARAAESHLGKATPYEKAIFEAVNYLISQNMDNDVALDLHSKLLKKFPKDLLSWKRVEILCFYMGRPDLSLPLFEKILPENRDQDYVYGMLAFPLLELGHLAEAEVAARKGYEINKNDSWAHHCLCHVLQTECRFKEAVEFMEGCSASWDSCSSLRYSHNWWHVAVCYLEGGSPISKVQEIYDHQMCKELEKDDAVARDVYMDALGLLLRLDTRDKLDELFLDRLKILGNCLTDQAMWYQEWLFDITTIWALSKVGNTSLAYVLLEGLKSRTSDMSAKKQQLMQKAILLAEAVYEYGKGNYKEALELLGPDFDAVDYKVIGASGLQIDVFNEIWYKLLLLTGQSSTAIEVLEKRIKQRDGAPFLWHLLEKSYSMEGKEEALSAGEKAKALESLYFKCA</sequence>
<name>A0A8S1ZF68_ARAAE</name>
<evidence type="ECO:0000256" key="2">
    <source>
        <dbReference type="ARBA" id="ARBA00019992"/>
    </source>
</evidence>
<evidence type="ECO:0000256" key="1">
    <source>
        <dbReference type="ARBA" id="ARBA00005857"/>
    </source>
</evidence>
<evidence type="ECO:0000256" key="3">
    <source>
        <dbReference type="ARBA" id="ARBA00022737"/>
    </source>
</evidence>